<protein>
    <submittedName>
        <fullName evidence="1">Uncharacterized protein</fullName>
    </submittedName>
</protein>
<comment type="caution">
    <text evidence="1">The sequence shown here is derived from an EMBL/GenBank/DDBJ whole genome shotgun (WGS) entry which is preliminary data.</text>
</comment>
<dbReference type="Proteomes" id="UP000827872">
    <property type="component" value="Linkage Group LG13"/>
</dbReference>
<evidence type="ECO:0000313" key="1">
    <source>
        <dbReference type="EMBL" id="KAH8011744.1"/>
    </source>
</evidence>
<sequence length="104" mass="11485">MVDSFHCWIVGSNSLASVSGKLSCFPNNTLLSSTPNQAKCLSTSNLPFAIISKQAALGVYSLQVTMHDSADPDIDLKESCYLQEYRKALCKTNMATWDYPSVWE</sequence>
<keyword evidence="2" id="KW-1185">Reference proteome</keyword>
<proteinExistence type="predicted"/>
<accession>A0ACB8FXY8</accession>
<dbReference type="EMBL" id="CM037626">
    <property type="protein sequence ID" value="KAH8011744.1"/>
    <property type="molecule type" value="Genomic_DNA"/>
</dbReference>
<evidence type="ECO:0000313" key="2">
    <source>
        <dbReference type="Proteomes" id="UP000827872"/>
    </source>
</evidence>
<name>A0ACB8FXY8_9SAUR</name>
<organism evidence="1 2">
    <name type="scientific">Sphaerodactylus townsendi</name>
    <dbReference type="NCBI Taxonomy" id="933632"/>
    <lineage>
        <taxon>Eukaryota</taxon>
        <taxon>Metazoa</taxon>
        <taxon>Chordata</taxon>
        <taxon>Craniata</taxon>
        <taxon>Vertebrata</taxon>
        <taxon>Euteleostomi</taxon>
        <taxon>Lepidosauria</taxon>
        <taxon>Squamata</taxon>
        <taxon>Bifurcata</taxon>
        <taxon>Gekkota</taxon>
        <taxon>Sphaerodactylidae</taxon>
        <taxon>Sphaerodactylus</taxon>
    </lineage>
</organism>
<gene>
    <name evidence="1" type="ORF">K3G42_006497</name>
</gene>
<reference evidence="1" key="1">
    <citation type="submission" date="2021-08" db="EMBL/GenBank/DDBJ databases">
        <title>The first chromosome-level gecko genome reveals the dynamic sex chromosomes of Neotropical dwarf geckos (Sphaerodactylidae: Sphaerodactylus).</title>
        <authorList>
            <person name="Pinto B.J."/>
            <person name="Keating S.E."/>
            <person name="Gamble T."/>
        </authorList>
    </citation>
    <scope>NUCLEOTIDE SEQUENCE</scope>
    <source>
        <strain evidence="1">TG3544</strain>
    </source>
</reference>